<organism evidence="6 7">
    <name type="scientific">Kluyveromyces dobzhanskii CBS 2104</name>
    <dbReference type="NCBI Taxonomy" id="1427455"/>
    <lineage>
        <taxon>Eukaryota</taxon>
        <taxon>Fungi</taxon>
        <taxon>Dikarya</taxon>
        <taxon>Ascomycota</taxon>
        <taxon>Saccharomycotina</taxon>
        <taxon>Saccharomycetes</taxon>
        <taxon>Saccharomycetales</taxon>
        <taxon>Saccharomycetaceae</taxon>
        <taxon>Kluyveromyces</taxon>
    </lineage>
</organism>
<protein>
    <submittedName>
        <fullName evidence="6">WGS project CCBQ000000000 data, contig 00012</fullName>
    </submittedName>
</protein>
<feature type="region of interest" description="Disordered" evidence="4">
    <location>
        <begin position="55"/>
        <end position="79"/>
    </location>
</feature>
<evidence type="ECO:0000256" key="4">
    <source>
        <dbReference type="SAM" id="MobiDB-lite"/>
    </source>
</evidence>
<gene>
    <name evidence="6" type="ORF">KLDO_g854</name>
</gene>
<dbReference type="GO" id="GO:0000978">
    <property type="term" value="F:RNA polymerase II cis-regulatory region sequence-specific DNA binding"/>
    <property type="evidence" value="ECO:0007669"/>
    <property type="project" value="TreeGrafter"/>
</dbReference>
<evidence type="ECO:0000256" key="3">
    <source>
        <dbReference type="PROSITE-ProRule" id="PRU00267"/>
    </source>
</evidence>
<accession>A0A0A8L2V4</accession>
<dbReference type="InterPro" id="IPR050140">
    <property type="entry name" value="SRY-related_HMG-box_TF-like"/>
</dbReference>
<evidence type="ECO:0000313" key="6">
    <source>
        <dbReference type="EMBL" id="CDO92535.1"/>
    </source>
</evidence>
<feature type="region of interest" description="Disordered" evidence="4">
    <location>
        <begin position="197"/>
        <end position="237"/>
    </location>
</feature>
<evidence type="ECO:0000313" key="7">
    <source>
        <dbReference type="Proteomes" id="UP000031516"/>
    </source>
</evidence>
<comment type="caution">
    <text evidence="6">The sequence shown here is derived from an EMBL/GenBank/DDBJ whole genome shotgun (WGS) entry which is preliminary data.</text>
</comment>
<dbReference type="AlphaFoldDB" id="A0A0A8L2V4"/>
<dbReference type="OrthoDB" id="6247875at2759"/>
<evidence type="ECO:0000259" key="5">
    <source>
        <dbReference type="PROSITE" id="PS50118"/>
    </source>
</evidence>
<dbReference type="GO" id="GO:0030154">
    <property type="term" value="P:cell differentiation"/>
    <property type="evidence" value="ECO:0007669"/>
    <property type="project" value="TreeGrafter"/>
</dbReference>
<keyword evidence="7" id="KW-1185">Reference proteome</keyword>
<dbReference type="EMBL" id="CCBQ010000016">
    <property type="protein sequence ID" value="CDO92535.1"/>
    <property type="molecule type" value="Genomic_DNA"/>
</dbReference>
<dbReference type="PROSITE" id="PS50118">
    <property type="entry name" value="HMG_BOX_2"/>
    <property type="match status" value="1"/>
</dbReference>
<feature type="DNA-binding region" description="HMG box" evidence="3">
    <location>
        <begin position="240"/>
        <end position="324"/>
    </location>
</feature>
<keyword evidence="2" id="KW-0804">Transcription</keyword>
<dbReference type="Gene3D" id="1.10.30.10">
    <property type="entry name" value="High mobility group box domain"/>
    <property type="match status" value="1"/>
</dbReference>
<feature type="compositionally biased region" description="Polar residues" evidence="4">
    <location>
        <begin position="24"/>
        <end position="35"/>
    </location>
</feature>
<dbReference type="InterPro" id="IPR009071">
    <property type="entry name" value="HMG_box_dom"/>
</dbReference>
<name>A0A0A8L2V4_9SACH</name>
<feature type="compositionally biased region" description="Basic and acidic residues" evidence="4">
    <location>
        <begin position="214"/>
        <end position="230"/>
    </location>
</feature>
<sequence length="402" mass="45703">MTRRKLPSIRQLIDQLNDADSDTDASVNQKDDQQGTSVCLENVNNSSTSTVYENNFQQSNDTNDPDERPWLGQQPGPQTYLSAPFFVPTHTAMQVPSPNTLPMTHTAGMIYRQQPSGQSVAYPPPQNFGASFQHVQSQHSYQRNLGMVPIPPYQFQEQRYLVPNEFNSSSLQSIPSNISAQKTIGDEKLSGTTAITSNLNFGSDSIKPENSSDGDGRSRYDESGYSKRAESVSLHQQQHIPRPRNAFILFRQHWHQKVFNQEKEKIITETNDSTSKLGSFKANSLASRDIGRRWRLLSASDKQYWLDLAKQEKEEHKKNIQITSICPLGKIEGTLPAVQDLVRRTVRRTVQNPVQILFQFNLNLQHNIEVNLHKKAPSCYNFARYAHQPVISSCYVLHFNKR</sequence>
<dbReference type="Proteomes" id="UP000031516">
    <property type="component" value="Unassembled WGS sequence"/>
</dbReference>
<feature type="domain" description="HMG box" evidence="5">
    <location>
        <begin position="240"/>
        <end position="324"/>
    </location>
</feature>
<dbReference type="PANTHER" id="PTHR10270:SF161">
    <property type="entry name" value="SEX-DETERMINING REGION Y PROTEIN"/>
    <property type="match status" value="1"/>
</dbReference>
<evidence type="ECO:0000256" key="1">
    <source>
        <dbReference type="ARBA" id="ARBA00023125"/>
    </source>
</evidence>
<dbReference type="SUPFAM" id="SSF47095">
    <property type="entry name" value="HMG-box"/>
    <property type="match status" value="1"/>
</dbReference>
<keyword evidence="3" id="KW-0539">Nucleus</keyword>
<dbReference type="InterPro" id="IPR036910">
    <property type="entry name" value="HMG_box_dom_sf"/>
</dbReference>
<dbReference type="CDD" id="cd01389">
    <property type="entry name" value="HMG-box_ROX1-like"/>
    <property type="match status" value="1"/>
</dbReference>
<dbReference type="GO" id="GO:0000122">
    <property type="term" value="P:negative regulation of transcription by RNA polymerase II"/>
    <property type="evidence" value="ECO:0007669"/>
    <property type="project" value="TreeGrafter"/>
</dbReference>
<dbReference type="SMART" id="SM00398">
    <property type="entry name" value="HMG"/>
    <property type="match status" value="1"/>
</dbReference>
<proteinExistence type="predicted"/>
<dbReference type="GO" id="GO:0001228">
    <property type="term" value="F:DNA-binding transcription activator activity, RNA polymerase II-specific"/>
    <property type="evidence" value="ECO:0007669"/>
    <property type="project" value="TreeGrafter"/>
</dbReference>
<feature type="region of interest" description="Disordered" evidence="4">
    <location>
        <begin position="16"/>
        <end position="35"/>
    </location>
</feature>
<dbReference type="PANTHER" id="PTHR10270">
    <property type="entry name" value="SOX TRANSCRIPTION FACTOR"/>
    <property type="match status" value="1"/>
</dbReference>
<dbReference type="GO" id="GO:0005634">
    <property type="term" value="C:nucleus"/>
    <property type="evidence" value="ECO:0007669"/>
    <property type="project" value="UniProtKB-UniRule"/>
</dbReference>
<keyword evidence="1 3" id="KW-0238">DNA-binding</keyword>
<feature type="compositionally biased region" description="Polar residues" evidence="4">
    <location>
        <begin position="197"/>
        <end position="213"/>
    </location>
</feature>
<reference evidence="6 7" key="1">
    <citation type="submission" date="2014-03" db="EMBL/GenBank/DDBJ databases">
        <title>The genome of Kluyveromyces dobzhanskii.</title>
        <authorList>
            <person name="Nystedt B."/>
            <person name="Astrom S."/>
        </authorList>
    </citation>
    <scope>NUCLEOTIDE SEQUENCE [LARGE SCALE GENOMIC DNA]</scope>
    <source>
        <strain evidence="6 7">CBS 2104</strain>
    </source>
</reference>
<evidence type="ECO:0000256" key="2">
    <source>
        <dbReference type="ARBA" id="ARBA00023163"/>
    </source>
</evidence>